<dbReference type="InterPro" id="IPR006047">
    <property type="entry name" value="GH13_cat_dom"/>
</dbReference>
<dbReference type="Pfam" id="PF00128">
    <property type="entry name" value="Alpha-amylase"/>
    <property type="match status" value="1"/>
</dbReference>
<dbReference type="AlphaFoldDB" id="A0A6L3ZF77"/>
<dbReference type="RefSeq" id="WP_151693491.1">
    <property type="nucleotide sequence ID" value="NZ_BMGX01000001.1"/>
</dbReference>
<evidence type="ECO:0000256" key="1">
    <source>
        <dbReference type="SAM" id="SignalP"/>
    </source>
</evidence>
<keyword evidence="4" id="KW-1185">Reference proteome</keyword>
<dbReference type="Gene3D" id="2.60.40.1180">
    <property type="entry name" value="Golgi alpha-mannosidase II"/>
    <property type="match status" value="1"/>
</dbReference>
<evidence type="ECO:0000313" key="3">
    <source>
        <dbReference type="EMBL" id="KAB2816062.1"/>
    </source>
</evidence>
<proteinExistence type="predicted"/>
<feature type="signal peptide" evidence="1">
    <location>
        <begin position="1"/>
        <end position="23"/>
    </location>
</feature>
<reference evidence="3 4" key="1">
    <citation type="submission" date="2019-10" db="EMBL/GenBank/DDBJ databases">
        <title>Genome sequence of Phaeocystidibacter marisrubri JCM30614 (type strain).</title>
        <authorList>
            <person name="Bowman J.P."/>
        </authorList>
    </citation>
    <scope>NUCLEOTIDE SEQUENCE [LARGE SCALE GENOMIC DNA]</scope>
    <source>
        <strain evidence="3 4">JCM 30614</strain>
    </source>
</reference>
<feature type="chain" id="PRO_5026720764" description="Glycosyl hydrolase family 13 catalytic domain-containing protein" evidence="1">
    <location>
        <begin position="24"/>
        <end position="796"/>
    </location>
</feature>
<evidence type="ECO:0000313" key="4">
    <source>
        <dbReference type="Proteomes" id="UP000484164"/>
    </source>
</evidence>
<name>A0A6L3ZF77_9FLAO</name>
<organism evidence="3 4">
    <name type="scientific">Phaeocystidibacter marisrubri</name>
    <dbReference type="NCBI Taxonomy" id="1577780"/>
    <lineage>
        <taxon>Bacteria</taxon>
        <taxon>Pseudomonadati</taxon>
        <taxon>Bacteroidota</taxon>
        <taxon>Flavobacteriia</taxon>
        <taxon>Flavobacteriales</taxon>
        <taxon>Phaeocystidibacteraceae</taxon>
        <taxon>Phaeocystidibacter</taxon>
    </lineage>
</organism>
<dbReference type="InterPro" id="IPR013780">
    <property type="entry name" value="Glyco_hydro_b"/>
</dbReference>
<protein>
    <recommendedName>
        <fullName evidence="2">Glycosyl hydrolase family 13 catalytic domain-containing protein</fullName>
    </recommendedName>
</protein>
<sequence length="796" mass="86907">MNRKRLMLSLVITMFSFGSIVHAQTTVKPVVLQGFWWDYWNSNYPGSWANYLTELAPRLHDMGIDAIWIPPITKGNSGEGSVGYDVFDQYDLGDKFQKGSTNTRVGTKDEVLRMIAVMHANGIQVIQDVVLNHTMGAGDQNGSLGSDVNAPDDPYKIFRYASYATPAVYSPSDNYLSRSGRWFKNYQNFHPNNDHNCNSGDICQQMFGPDICYYSGAYGQATSATYNPTQSANYMRNEARNWVMWLKKQTGVDGFRWDATKHFPVWVQQDLSYNLKYVLPAWSQGGEAMFNVGEYVDFNAGGLDGYVNSVATANGGSEYMMGAFDFSLRSGIYSMVTGSGFYDMSSLPGAQQSSRVAYYASSNTYVHRTVPFINNHDTFRPQLDSDGNYTGWNTGDELGPHIDPFNSRLPLAYAIAFSVDGSPQVFFEDLFNIGGSGNRWSHDPANSASLAQRDAIVNIIKLHQQLDFKSGAYKVRSTSAGGNAWFPSGSSAADLLIVERSAKAIIAMSDNGASSQQAWVDTDFPAGTILVDHAGYVSGTSVVQGDQRALITAPAVNPSNGTYGYAVWGPQGTLPTYTPSGTTSTTQEWEFSDDLGDSHANSLQQGGRIPDYSPSWRYAGKIYVDGTSNVSYTLYGESGKMLTVNFLGENGQMVHRDSGDGTYSNTFTPSQAGWLTMRVKNSRANQSGQNCFLNVTYTAPAVVDVSSSSKMNATENEPSASNSSNELVAFYSNGVVEVELPSDGGQYRLVDNMGRTVAAGEFLNRKDGFQVSQPTGVYTLTVSHDGNTSVARVAIP</sequence>
<keyword evidence="1" id="KW-0732">Signal</keyword>
<dbReference type="InterPro" id="IPR017853">
    <property type="entry name" value="GH"/>
</dbReference>
<dbReference type="SMART" id="SM00642">
    <property type="entry name" value="Aamy"/>
    <property type="match status" value="1"/>
</dbReference>
<comment type="caution">
    <text evidence="3">The sequence shown here is derived from an EMBL/GenBank/DDBJ whole genome shotgun (WGS) entry which is preliminary data.</text>
</comment>
<evidence type="ECO:0000259" key="2">
    <source>
        <dbReference type="SMART" id="SM00642"/>
    </source>
</evidence>
<gene>
    <name evidence="3" type="ORF">F8C82_10250</name>
</gene>
<dbReference type="Proteomes" id="UP000484164">
    <property type="component" value="Unassembled WGS sequence"/>
</dbReference>
<feature type="domain" description="Glycosyl hydrolase family 13 catalytic" evidence="2">
    <location>
        <begin position="42"/>
        <end position="463"/>
    </location>
</feature>
<dbReference type="EMBL" id="WBVQ01000002">
    <property type="protein sequence ID" value="KAB2816062.1"/>
    <property type="molecule type" value="Genomic_DNA"/>
</dbReference>
<dbReference type="Gene3D" id="3.20.20.80">
    <property type="entry name" value="Glycosidases"/>
    <property type="match status" value="1"/>
</dbReference>
<dbReference type="GO" id="GO:0005975">
    <property type="term" value="P:carbohydrate metabolic process"/>
    <property type="evidence" value="ECO:0007669"/>
    <property type="project" value="InterPro"/>
</dbReference>
<dbReference type="OrthoDB" id="9806009at2"/>
<accession>A0A6L3ZF77</accession>
<dbReference type="PANTHER" id="PTHR43447">
    <property type="entry name" value="ALPHA-AMYLASE"/>
    <property type="match status" value="1"/>
</dbReference>
<dbReference type="SUPFAM" id="SSF51445">
    <property type="entry name" value="(Trans)glycosidases"/>
    <property type="match status" value="1"/>
</dbReference>